<dbReference type="PANTHER" id="PTHR32024:SF2">
    <property type="entry name" value="TRK SYSTEM POTASSIUM UPTAKE PROTEIN TRKG-RELATED"/>
    <property type="match status" value="1"/>
</dbReference>
<dbReference type="PANTHER" id="PTHR32024">
    <property type="entry name" value="TRK SYSTEM POTASSIUM UPTAKE PROTEIN TRKG-RELATED"/>
    <property type="match status" value="1"/>
</dbReference>
<keyword evidence="3" id="KW-0813">Transport</keyword>
<dbReference type="AlphaFoldDB" id="A0A5J4PA62"/>
<evidence type="ECO:0000256" key="6">
    <source>
        <dbReference type="ARBA" id="ARBA00022989"/>
    </source>
</evidence>
<keyword evidence="7" id="KW-0406">Ion transport</keyword>
<comment type="caution">
    <text evidence="10">The sequence shown here is derived from an EMBL/GenBank/DDBJ whole genome shotgun (WGS) entry which is preliminary data.</text>
</comment>
<evidence type="ECO:0000256" key="7">
    <source>
        <dbReference type="ARBA" id="ARBA00023065"/>
    </source>
</evidence>
<protein>
    <submittedName>
        <fullName evidence="10">Trk system potassium uptake protein TrkH</fullName>
    </submittedName>
</protein>
<evidence type="ECO:0000256" key="8">
    <source>
        <dbReference type="ARBA" id="ARBA00023136"/>
    </source>
</evidence>
<feature type="non-terminal residue" evidence="10">
    <location>
        <position position="1"/>
    </location>
</feature>
<feature type="transmembrane region" description="Helical" evidence="9">
    <location>
        <begin position="6"/>
        <end position="25"/>
    </location>
</feature>
<comment type="subcellular location">
    <subcellularLocation>
        <location evidence="1">Cell membrane</location>
        <topology evidence="1">Multi-pass membrane protein</topology>
    </subcellularLocation>
</comment>
<keyword evidence="5 9" id="KW-0812">Transmembrane</keyword>
<dbReference type="Pfam" id="PF02386">
    <property type="entry name" value="TrkH"/>
    <property type="match status" value="1"/>
</dbReference>
<dbReference type="InterPro" id="IPR003445">
    <property type="entry name" value="Cat_transpt"/>
</dbReference>
<evidence type="ECO:0000313" key="10">
    <source>
        <dbReference type="EMBL" id="KAA6306152.1"/>
    </source>
</evidence>
<reference evidence="10" key="1">
    <citation type="submission" date="2019-03" db="EMBL/GenBank/DDBJ databases">
        <title>Single cell metagenomics reveals metabolic interactions within the superorganism composed of flagellate Streblomastix strix and complex community of Bacteroidetes bacteria on its surface.</title>
        <authorList>
            <person name="Treitli S.C."/>
            <person name="Kolisko M."/>
            <person name="Husnik F."/>
            <person name="Keeling P."/>
            <person name="Hampl V."/>
        </authorList>
    </citation>
    <scope>NUCLEOTIDE SEQUENCE</scope>
    <source>
        <strain evidence="10">STM</strain>
    </source>
</reference>
<name>A0A5J4PA62_9ZZZZ</name>
<proteinExistence type="inferred from homology"/>
<evidence type="ECO:0000256" key="4">
    <source>
        <dbReference type="ARBA" id="ARBA00022475"/>
    </source>
</evidence>
<evidence type="ECO:0000256" key="5">
    <source>
        <dbReference type="ARBA" id="ARBA00022692"/>
    </source>
</evidence>
<feature type="transmembrane region" description="Helical" evidence="9">
    <location>
        <begin position="32"/>
        <end position="51"/>
    </location>
</feature>
<organism evidence="10">
    <name type="scientific">termite gut metagenome</name>
    <dbReference type="NCBI Taxonomy" id="433724"/>
    <lineage>
        <taxon>unclassified sequences</taxon>
        <taxon>metagenomes</taxon>
        <taxon>organismal metagenomes</taxon>
    </lineage>
</organism>
<keyword evidence="6 9" id="KW-1133">Transmembrane helix</keyword>
<sequence length="91" mass="10080">GVLSFLFIYLMIIVLGTLFMMALGVNFMEAMGAVISSIGNTGSGIGLTGPAHSWNFLPDSGKWFLSFLMLIGRLELFTILILFTPNFWERN</sequence>
<dbReference type="GO" id="GO:0030001">
    <property type="term" value="P:metal ion transport"/>
    <property type="evidence" value="ECO:0007669"/>
    <property type="project" value="UniProtKB-ARBA"/>
</dbReference>
<evidence type="ECO:0000256" key="3">
    <source>
        <dbReference type="ARBA" id="ARBA00022448"/>
    </source>
</evidence>
<comment type="similarity">
    <text evidence="2">Belongs to the TrkH potassium transport family.</text>
</comment>
<keyword evidence="4" id="KW-1003">Cell membrane</keyword>
<evidence type="ECO:0000256" key="1">
    <source>
        <dbReference type="ARBA" id="ARBA00004651"/>
    </source>
</evidence>
<evidence type="ECO:0000256" key="2">
    <source>
        <dbReference type="ARBA" id="ARBA00009137"/>
    </source>
</evidence>
<accession>A0A5J4PA62</accession>
<dbReference type="GO" id="GO:0008324">
    <property type="term" value="F:monoatomic cation transmembrane transporter activity"/>
    <property type="evidence" value="ECO:0007669"/>
    <property type="project" value="InterPro"/>
</dbReference>
<feature type="transmembrane region" description="Helical" evidence="9">
    <location>
        <begin position="63"/>
        <end position="83"/>
    </location>
</feature>
<evidence type="ECO:0000256" key="9">
    <source>
        <dbReference type="SAM" id="Phobius"/>
    </source>
</evidence>
<keyword evidence="8 9" id="KW-0472">Membrane</keyword>
<dbReference type="EMBL" id="SNRY01010129">
    <property type="protein sequence ID" value="KAA6306152.1"/>
    <property type="molecule type" value="Genomic_DNA"/>
</dbReference>
<dbReference type="GO" id="GO:0005886">
    <property type="term" value="C:plasma membrane"/>
    <property type="evidence" value="ECO:0007669"/>
    <property type="project" value="UniProtKB-SubCell"/>
</dbReference>
<gene>
    <name evidence="10" type="ORF">EZS27_042193</name>
</gene>